<evidence type="ECO:0000256" key="2">
    <source>
        <dbReference type="ARBA" id="ARBA00004174"/>
    </source>
</evidence>
<dbReference type="InterPro" id="IPR001128">
    <property type="entry name" value="Cyt_P450"/>
</dbReference>
<evidence type="ECO:0000256" key="5">
    <source>
        <dbReference type="ARBA" id="ARBA00022617"/>
    </source>
</evidence>
<feature type="binding site" description="axial binding residue" evidence="13">
    <location>
        <position position="475"/>
    </location>
    <ligand>
        <name>heme</name>
        <dbReference type="ChEBI" id="CHEBI:30413"/>
    </ligand>
    <ligandPart>
        <name>Fe</name>
        <dbReference type="ChEBI" id="CHEBI:18248"/>
    </ligandPart>
</feature>
<evidence type="ECO:0000256" key="3">
    <source>
        <dbReference type="ARBA" id="ARBA00004406"/>
    </source>
</evidence>
<dbReference type="PRINTS" id="PR00385">
    <property type="entry name" value="P450"/>
</dbReference>
<organism evidence="14">
    <name type="scientific">Amblyomma aureolatum</name>
    <dbReference type="NCBI Taxonomy" id="187763"/>
    <lineage>
        <taxon>Eukaryota</taxon>
        <taxon>Metazoa</taxon>
        <taxon>Ecdysozoa</taxon>
        <taxon>Arthropoda</taxon>
        <taxon>Chelicerata</taxon>
        <taxon>Arachnida</taxon>
        <taxon>Acari</taxon>
        <taxon>Parasitiformes</taxon>
        <taxon>Ixodida</taxon>
        <taxon>Ixodoidea</taxon>
        <taxon>Ixodidae</taxon>
        <taxon>Amblyomminae</taxon>
        <taxon>Amblyomma</taxon>
    </lineage>
</organism>
<evidence type="ECO:0000256" key="7">
    <source>
        <dbReference type="ARBA" id="ARBA00022824"/>
    </source>
</evidence>
<evidence type="ECO:0000256" key="6">
    <source>
        <dbReference type="ARBA" id="ARBA00022723"/>
    </source>
</evidence>
<dbReference type="GO" id="GO:0005789">
    <property type="term" value="C:endoplasmic reticulum membrane"/>
    <property type="evidence" value="ECO:0007669"/>
    <property type="project" value="UniProtKB-SubCell"/>
</dbReference>
<protein>
    <submittedName>
        <fullName evidence="14">Putative cytochrome</fullName>
    </submittedName>
</protein>
<evidence type="ECO:0000256" key="1">
    <source>
        <dbReference type="ARBA" id="ARBA00001971"/>
    </source>
</evidence>
<dbReference type="GO" id="GO:0005506">
    <property type="term" value="F:iron ion binding"/>
    <property type="evidence" value="ECO:0007669"/>
    <property type="project" value="InterPro"/>
</dbReference>
<dbReference type="CDD" id="cd11055">
    <property type="entry name" value="CYP3A-like"/>
    <property type="match status" value="1"/>
</dbReference>
<evidence type="ECO:0000256" key="12">
    <source>
        <dbReference type="ARBA" id="ARBA00023136"/>
    </source>
</evidence>
<dbReference type="SUPFAM" id="SSF48264">
    <property type="entry name" value="Cytochrome P450"/>
    <property type="match status" value="1"/>
</dbReference>
<evidence type="ECO:0000256" key="13">
    <source>
        <dbReference type="PIRSR" id="PIRSR602401-1"/>
    </source>
</evidence>
<dbReference type="InterPro" id="IPR036396">
    <property type="entry name" value="Cyt_P450_sf"/>
</dbReference>
<evidence type="ECO:0000256" key="8">
    <source>
        <dbReference type="ARBA" id="ARBA00022848"/>
    </source>
</evidence>
<dbReference type="EMBL" id="GFAC01004252">
    <property type="protein sequence ID" value="JAT94936.1"/>
    <property type="molecule type" value="mRNA"/>
</dbReference>
<reference evidence="14" key="1">
    <citation type="journal article" date="2017" name="Front. Cell. Infect. Microbiol.">
        <title>The Distinct Transcriptional Response of the Midgut of Amblyomma sculptum and Amblyomma aureolatum Ticks to Rickettsia rickettsii Correlates to Their Differences in Susceptibility to Infection.</title>
        <authorList>
            <person name="Martins L.A."/>
            <person name="Galletti M.F.B.M."/>
            <person name="Ribeiro J.M."/>
            <person name="Fujita A."/>
            <person name="Costa F.B."/>
            <person name="Labruna M.B."/>
            <person name="Daffre S."/>
            <person name="Fogaca A.C."/>
        </authorList>
    </citation>
    <scope>NUCLEOTIDE SEQUENCE</scope>
</reference>
<evidence type="ECO:0000256" key="9">
    <source>
        <dbReference type="ARBA" id="ARBA00023002"/>
    </source>
</evidence>
<keyword evidence="7" id="KW-0256">Endoplasmic reticulum</keyword>
<sequence>MAVSLWVAVFITLLSTYIWRRRKRFLLFKELGVPGPEPSFFSGNTSEILKKGSVKAFDDWIKKFGDVVGFYNGGTPVLIVKDTDLLRKIQIKDFGNFANRGVVSVTSRHHRISKMSLTNAPSERWKEMRSLMTPAFKSSAMKRMIALIENCVDTFMEVIEAKQKETSALEMRDLFQKLSMDIITRSAFGTETGIQQSQGTSAADTLLSSVQDRLAEYRRGWLMYFANCFPEFHFLWRFLFSRGMNPVMVPTDHIKDNLASIIEERRANKKAAREDLLQLMLNAEEEADSPIDVHQLTVPHEEEVIAHEFHENIPVVRKRRFMTTTEIQSNAVMFLVAGYETTGTTLSFTSYLLAKYPDVQERTRSEVLSVVEAEGGLTYDSVSKMRYLDQVISEALRYYPVVVGFITRKCEQEYQYKGIKIPSGMSVLIPAYQLHHDPALWNDPEAFVPERFSPENRSKVDPMAYQAYGSGPRNCVAMRFAQLVLKLTLAKLLSRYQLTLDAERHKGELKIGSSFTLAYPSEGVWLQLQELC</sequence>
<comment type="subcellular location">
    <subcellularLocation>
        <location evidence="3">Endoplasmic reticulum membrane</location>
        <topology evidence="3">Peripheral membrane protein</topology>
    </subcellularLocation>
    <subcellularLocation>
        <location evidence="2">Microsome membrane</location>
        <topology evidence="2">Peripheral membrane protein</topology>
    </subcellularLocation>
</comment>
<dbReference type="FunFam" id="1.10.630.10:FF:000042">
    <property type="entry name" value="Cytochrome P450"/>
    <property type="match status" value="1"/>
</dbReference>
<keyword evidence="9" id="KW-0560">Oxidoreductase</keyword>
<evidence type="ECO:0000256" key="11">
    <source>
        <dbReference type="ARBA" id="ARBA00023033"/>
    </source>
</evidence>
<keyword evidence="8" id="KW-0492">Microsome</keyword>
<dbReference type="AlphaFoldDB" id="A0A1E1X7B5"/>
<keyword evidence="6 13" id="KW-0479">Metal-binding</keyword>
<evidence type="ECO:0000256" key="10">
    <source>
        <dbReference type="ARBA" id="ARBA00023004"/>
    </source>
</evidence>
<dbReference type="InterPro" id="IPR002401">
    <property type="entry name" value="Cyt_P450_E_grp-I"/>
</dbReference>
<dbReference type="PRINTS" id="PR00463">
    <property type="entry name" value="EP450I"/>
</dbReference>
<dbReference type="PANTHER" id="PTHR24292">
    <property type="entry name" value="CYTOCHROME P450"/>
    <property type="match status" value="1"/>
</dbReference>
<dbReference type="InterPro" id="IPR050476">
    <property type="entry name" value="Insect_CytP450_Detox"/>
</dbReference>
<evidence type="ECO:0000313" key="14">
    <source>
        <dbReference type="EMBL" id="JAT94936.1"/>
    </source>
</evidence>
<keyword evidence="11" id="KW-0503">Monooxygenase</keyword>
<dbReference type="Gene3D" id="1.10.630.10">
    <property type="entry name" value="Cytochrome P450"/>
    <property type="match status" value="1"/>
</dbReference>
<evidence type="ECO:0000256" key="4">
    <source>
        <dbReference type="ARBA" id="ARBA00010617"/>
    </source>
</evidence>
<name>A0A1E1X7B5_9ACAR</name>
<dbReference type="GO" id="GO:0020037">
    <property type="term" value="F:heme binding"/>
    <property type="evidence" value="ECO:0007669"/>
    <property type="project" value="InterPro"/>
</dbReference>
<dbReference type="PANTHER" id="PTHR24292:SF102">
    <property type="entry name" value="CYTOCHROME P450 FAMILY-RELATED"/>
    <property type="match status" value="1"/>
</dbReference>
<proteinExistence type="evidence at transcript level"/>
<accession>A0A1E1X7B5</accession>
<keyword evidence="10 13" id="KW-0408">Iron</keyword>
<dbReference type="GO" id="GO:0016705">
    <property type="term" value="F:oxidoreductase activity, acting on paired donors, with incorporation or reduction of molecular oxygen"/>
    <property type="evidence" value="ECO:0007669"/>
    <property type="project" value="InterPro"/>
</dbReference>
<keyword evidence="12" id="KW-0472">Membrane</keyword>
<dbReference type="Pfam" id="PF00067">
    <property type="entry name" value="p450"/>
    <property type="match status" value="1"/>
</dbReference>
<comment type="similarity">
    <text evidence="4">Belongs to the cytochrome P450 family.</text>
</comment>
<dbReference type="GO" id="GO:0004497">
    <property type="term" value="F:monooxygenase activity"/>
    <property type="evidence" value="ECO:0007669"/>
    <property type="project" value="UniProtKB-KW"/>
</dbReference>
<comment type="cofactor">
    <cofactor evidence="1 13">
        <name>heme</name>
        <dbReference type="ChEBI" id="CHEBI:30413"/>
    </cofactor>
</comment>
<keyword evidence="5 13" id="KW-0349">Heme</keyword>